<keyword evidence="2" id="KW-1185">Reference proteome</keyword>
<dbReference type="AlphaFoldDB" id="A0A5B6UJS1"/>
<dbReference type="OrthoDB" id="6375767at2759"/>
<protein>
    <submittedName>
        <fullName evidence="1">Villin-2</fullName>
    </submittedName>
</protein>
<evidence type="ECO:0000313" key="1">
    <source>
        <dbReference type="EMBL" id="KAA3457126.1"/>
    </source>
</evidence>
<dbReference type="Proteomes" id="UP000325315">
    <property type="component" value="Unassembled WGS sequence"/>
</dbReference>
<accession>A0A5B6UJS1</accession>
<name>A0A5B6UJS1_9ROSI</name>
<dbReference type="EMBL" id="SMMG02000011">
    <property type="protein sequence ID" value="KAA3457126.1"/>
    <property type="molecule type" value="Genomic_DNA"/>
</dbReference>
<sequence>MFVDLVLSVGWFLPCRYLSTIEEGILLSALKNYKQRLDWACLEIFFCNFQTSEGWILKLSFTFFA</sequence>
<evidence type="ECO:0000313" key="2">
    <source>
        <dbReference type="Proteomes" id="UP000325315"/>
    </source>
</evidence>
<proteinExistence type="predicted"/>
<organism evidence="1 2">
    <name type="scientific">Gossypium australe</name>
    <dbReference type="NCBI Taxonomy" id="47621"/>
    <lineage>
        <taxon>Eukaryota</taxon>
        <taxon>Viridiplantae</taxon>
        <taxon>Streptophyta</taxon>
        <taxon>Embryophyta</taxon>
        <taxon>Tracheophyta</taxon>
        <taxon>Spermatophyta</taxon>
        <taxon>Magnoliopsida</taxon>
        <taxon>eudicotyledons</taxon>
        <taxon>Gunneridae</taxon>
        <taxon>Pentapetalae</taxon>
        <taxon>rosids</taxon>
        <taxon>malvids</taxon>
        <taxon>Malvales</taxon>
        <taxon>Malvaceae</taxon>
        <taxon>Malvoideae</taxon>
        <taxon>Gossypium</taxon>
    </lineage>
</organism>
<reference evidence="1" key="1">
    <citation type="submission" date="2019-08" db="EMBL/GenBank/DDBJ databases">
        <authorList>
            <person name="Liu F."/>
        </authorList>
    </citation>
    <scope>NUCLEOTIDE SEQUENCE [LARGE SCALE GENOMIC DNA]</scope>
    <source>
        <strain evidence="1">PA1801</strain>
        <tissue evidence="1">Leaf</tissue>
    </source>
</reference>
<gene>
    <name evidence="1" type="ORF">EPI10_003841</name>
</gene>
<comment type="caution">
    <text evidence="1">The sequence shown here is derived from an EMBL/GenBank/DDBJ whole genome shotgun (WGS) entry which is preliminary data.</text>
</comment>